<dbReference type="OrthoDB" id="9781752at2"/>
<keyword evidence="2" id="KW-1185">Reference proteome</keyword>
<accession>A0A1M5RTW9</accession>
<dbReference type="Proteomes" id="UP000242329">
    <property type="component" value="Unassembled WGS sequence"/>
</dbReference>
<organism evidence="1 2">
    <name type="scientific">Thermosyntropha lipolytica DSM 11003</name>
    <dbReference type="NCBI Taxonomy" id="1123382"/>
    <lineage>
        <taxon>Bacteria</taxon>
        <taxon>Bacillati</taxon>
        <taxon>Bacillota</taxon>
        <taxon>Clostridia</taxon>
        <taxon>Eubacteriales</taxon>
        <taxon>Syntrophomonadaceae</taxon>
        <taxon>Thermosyntropha</taxon>
    </lineage>
</organism>
<gene>
    <name evidence="1" type="ORF">SAMN02745221_02108</name>
</gene>
<proteinExistence type="predicted"/>
<dbReference type="RefSeq" id="WP_073093486.1">
    <property type="nucleotide sequence ID" value="NZ_FQWY01000058.1"/>
</dbReference>
<evidence type="ECO:0000313" key="1">
    <source>
        <dbReference type="EMBL" id="SHH29757.1"/>
    </source>
</evidence>
<reference evidence="2" key="1">
    <citation type="submission" date="2016-11" db="EMBL/GenBank/DDBJ databases">
        <authorList>
            <person name="Varghese N."/>
            <person name="Submissions S."/>
        </authorList>
    </citation>
    <scope>NUCLEOTIDE SEQUENCE [LARGE SCALE GENOMIC DNA]</scope>
    <source>
        <strain evidence="2">DSM 11003</strain>
    </source>
</reference>
<dbReference type="AlphaFoldDB" id="A0A1M5RTW9"/>
<dbReference type="InterPro" id="IPR027417">
    <property type="entry name" value="P-loop_NTPase"/>
</dbReference>
<sequence>MAKIRHVFPGGNTCQGFYSFYDYMVSPQVQRKFVLKGGPGVGKSTFMKKMGEDFYKQGFDIEYHWCSSDNNSLDGVVIGNHQFCFLDGTAPHIVDPKFPGAVDEIINLGQFWDLDKIACHRDQIEKLSQNIARCFSRAYMRLKEASIAYEEWKSYFEEGVDTGAVKRNIRALTEDFLSNTSEKKGKTRHLFPGAITPEGMVTKINSLLSEDTAIFAVKGNPGSGVDKLFAYTLNIIEIQDIEAEIYHNPFYPAEIDLILLPISNRALLNISGYIFAYAPLIPGSKYKRLLDFDQFVSKSLIDSYAQLIHRAQERVEAGIKEAVYFINTAKKYHDELESFYIPSMDFAAIEELRQNILEKLINTLEK</sequence>
<dbReference type="STRING" id="1123382.SAMN02745221_02108"/>
<dbReference type="EMBL" id="FQWY01000058">
    <property type="protein sequence ID" value="SHH29757.1"/>
    <property type="molecule type" value="Genomic_DNA"/>
</dbReference>
<protein>
    <recommendedName>
        <fullName evidence="3">ATPase</fullName>
    </recommendedName>
</protein>
<dbReference type="SUPFAM" id="SSF52540">
    <property type="entry name" value="P-loop containing nucleoside triphosphate hydrolases"/>
    <property type="match status" value="1"/>
</dbReference>
<name>A0A1M5RTW9_9FIRM</name>
<evidence type="ECO:0000313" key="2">
    <source>
        <dbReference type="Proteomes" id="UP000242329"/>
    </source>
</evidence>
<evidence type="ECO:0008006" key="3">
    <source>
        <dbReference type="Google" id="ProtNLM"/>
    </source>
</evidence>